<protein>
    <submittedName>
        <fullName evidence="1">Uncharacterized protein</fullName>
    </submittedName>
</protein>
<reference evidence="1" key="1">
    <citation type="journal article" date="2020" name="Stud. Mycol.">
        <title>101 Dothideomycetes genomes: a test case for predicting lifestyles and emergence of pathogens.</title>
        <authorList>
            <person name="Haridas S."/>
            <person name="Albert R."/>
            <person name="Binder M."/>
            <person name="Bloem J."/>
            <person name="Labutti K."/>
            <person name="Salamov A."/>
            <person name="Andreopoulos B."/>
            <person name="Baker S."/>
            <person name="Barry K."/>
            <person name="Bills G."/>
            <person name="Bluhm B."/>
            <person name="Cannon C."/>
            <person name="Castanera R."/>
            <person name="Culley D."/>
            <person name="Daum C."/>
            <person name="Ezra D."/>
            <person name="Gonzalez J."/>
            <person name="Henrissat B."/>
            <person name="Kuo A."/>
            <person name="Liang C."/>
            <person name="Lipzen A."/>
            <person name="Lutzoni F."/>
            <person name="Magnuson J."/>
            <person name="Mondo S."/>
            <person name="Nolan M."/>
            <person name="Ohm R."/>
            <person name="Pangilinan J."/>
            <person name="Park H.-J."/>
            <person name="Ramirez L."/>
            <person name="Alfaro M."/>
            <person name="Sun H."/>
            <person name="Tritt A."/>
            <person name="Yoshinaga Y."/>
            <person name="Zwiers L.-H."/>
            <person name="Turgeon B."/>
            <person name="Goodwin S."/>
            <person name="Spatafora J."/>
            <person name="Crous P."/>
            <person name="Grigoriev I."/>
        </authorList>
    </citation>
    <scope>NUCLEOTIDE SEQUENCE</scope>
    <source>
        <strain evidence="1">CBS 207.26</strain>
    </source>
</reference>
<proteinExistence type="predicted"/>
<dbReference type="EMBL" id="ML994654">
    <property type="protein sequence ID" value="KAF2181085.1"/>
    <property type="molecule type" value="Genomic_DNA"/>
</dbReference>
<dbReference type="Proteomes" id="UP000800200">
    <property type="component" value="Unassembled WGS sequence"/>
</dbReference>
<keyword evidence="2" id="KW-1185">Reference proteome</keyword>
<dbReference type="AlphaFoldDB" id="A0A6A6DQ01"/>
<name>A0A6A6DQ01_9PEZI</name>
<sequence>MRIPTLASVICLLLLCAIMTIYETNNYRLLYCVTLGSSACSSKATSPRTQTID</sequence>
<gene>
    <name evidence="1" type="ORF">K469DRAFT_713961</name>
</gene>
<accession>A0A6A6DQ01</accession>
<evidence type="ECO:0000313" key="1">
    <source>
        <dbReference type="EMBL" id="KAF2181085.1"/>
    </source>
</evidence>
<organism evidence="1 2">
    <name type="scientific">Zopfia rhizophila CBS 207.26</name>
    <dbReference type="NCBI Taxonomy" id="1314779"/>
    <lineage>
        <taxon>Eukaryota</taxon>
        <taxon>Fungi</taxon>
        <taxon>Dikarya</taxon>
        <taxon>Ascomycota</taxon>
        <taxon>Pezizomycotina</taxon>
        <taxon>Dothideomycetes</taxon>
        <taxon>Dothideomycetes incertae sedis</taxon>
        <taxon>Zopfiaceae</taxon>
        <taxon>Zopfia</taxon>
    </lineage>
</organism>
<evidence type="ECO:0000313" key="2">
    <source>
        <dbReference type="Proteomes" id="UP000800200"/>
    </source>
</evidence>